<organism evidence="2 3">
    <name type="scientific">Citrullus colocynthis</name>
    <name type="common">colocynth</name>
    <dbReference type="NCBI Taxonomy" id="252529"/>
    <lineage>
        <taxon>Eukaryota</taxon>
        <taxon>Viridiplantae</taxon>
        <taxon>Streptophyta</taxon>
        <taxon>Embryophyta</taxon>
        <taxon>Tracheophyta</taxon>
        <taxon>Spermatophyta</taxon>
        <taxon>Magnoliopsida</taxon>
        <taxon>eudicotyledons</taxon>
        <taxon>Gunneridae</taxon>
        <taxon>Pentapetalae</taxon>
        <taxon>rosids</taxon>
        <taxon>fabids</taxon>
        <taxon>Cucurbitales</taxon>
        <taxon>Cucurbitaceae</taxon>
        <taxon>Benincaseae</taxon>
        <taxon>Citrullus</taxon>
    </lineage>
</organism>
<evidence type="ECO:0000313" key="2">
    <source>
        <dbReference type="EMBL" id="CAK9329397.1"/>
    </source>
</evidence>
<proteinExistence type="predicted"/>
<feature type="region of interest" description="Disordered" evidence="1">
    <location>
        <begin position="164"/>
        <end position="186"/>
    </location>
</feature>
<sequence length="186" mass="20500">MMRCHYHICTELSNTASIFSKTEFHRSQTCCFACLRRTQPVAVVWPFVIRSVALLNRRCNGSQHRRNSCTPALVGFVINYRPSAVVRLWFGFCPTLPATTHSTSSQSAVVPSLSRRRFGFTRVNFGGVAAQARTTSAEAGWGSGTMGVRRWQQGRRAEAMATTAQRALSTGDGTTAAAGVEHKGWW</sequence>
<gene>
    <name evidence="2" type="ORF">CITCOLO1_LOCUS21845</name>
</gene>
<feature type="compositionally biased region" description="Polar residues" evidence="1">
    <location>
        <begin position="164"/>
        <end position="173"/>
    </location>
</feature>
<keyword evidence="3" id="KW-1185">Reference proteome</keyword>
<protein>
    <submittedName>
        <fullName evidence="2">Uncharacterized protein</fullName>
    </submittedName>
</protein>
<accession>A0ABP0ZBF7</accession>
<name>A0ABP0ZBF7_9ROSI</name>
<evidence type="ECO:0000313" key="3">
    <source>
        <dbReference type="Proteomes" id="UP001642487"/>
    </source>
</evidence>
<reference evidence="2 3" key="1">
    <citation type="submission" date="2024-03" db="EMBL/GenBank/DDBJ databases">
        <authorList>
            <person name="Gkanogiannis A."/>
            <person name="Becerra Lopez-Lavalle L."/>
        </authorList>
    </citation>
    <scope>NUCLEOTIDE SEQUENCE [LARGE SCALE GENOMIC DNA]</scope>
</reference>
<evidence type="ECO:0000256" key="1">
    <source>
        <dbReference type="SAM" id="MobiDB-lite"/>
    </source>
</evidence>
<dbReference type="EMBL" id="OZ021743">
    <property type="protein sequence ID" value="CAK9329397.1"/>
    <property type="molecule type" value="Genomic_DNA"/>
</dbReference>
<dbReference type="Proteomes" id="UP001642487">
    <property type="component" value="Chromosome 9"/>
</dbReference>